<dbReference type="CDD" id="cd00084">
    <property type="entry name" value="HMG-box_SF"/>
    <property type="match status" value="1"/>
</dbReference>
<dbReference type="AlphaFoldDB" id="A0A9D4T998"/>
<reference evidence="2" key="1">
    <citation type="journal article" date="2020" name="Cell">
        <title>Large-Scale Comparative Analyses of Tick Genomes Elucidate Their Genetic Diversity and Vector Capacities.</title>
        <authorList>
            <consortium name="Tick Genome and Microbiome Consortium (TIGMIC)"/>
            <person name="Jia N."/>
            <person name="Wang J."/>
            <person name="Shi W."/>
            <person name="Du L."/>
            <person name="Sun Y."/>
            <person name="Zhan W."/>
            <person name="Jiang J.F."/>
            <person name="Wang Q."/>
            <person name="Zhang B."/>
            <person name="Ji P."/>
            <person name="Bell-Sakyi L."/>
            <person name="Cui X.M."/>
            <person name="Yuan T.T."/>
            <person name="Jiang B.G."/>
            <person name="Yang W.F."/>
            <person name="Lam T.T."/>
            <person name="Chang Q.C."/>
            <person name="Ding S.J."/>
            <person name="Wang X.J."/>
            <person name="Zhu J.G."/>
            <person name="Ruan X.D."/>
            <person name="Zhao L."/>
            <person name="Wei J.T."/>
            <person name="Ye R.Z."/>
            <person name="Que T.C."/>
            <person name="Du C.H."/>
            <person name="Zhou Y.H."/>
            <person name="Cheng J.X."/>
            <person name="Dai P.F."/>
            <person name="Guo W.B."/>
            <person name="Han X.H."/>
            <person name="Huang E.J."/>
            <person name="Li L.F."/>
            <person name="Wei W."/>
            <person name="Gao Y.C."/>
            <person name="Liu J.Z."/>
            <person name="Shao H.Z."/>
            <person name="Wang X."/>
            <person name="Wang C.C."/>
            <person name="Yang T.C."/>
            <person name="Huo Q.B."/>
            <person name="Li W."/>
            <person name="Chen H.Y."/>
            <person name="Chen S.E."/>
            <person name="Zhou L.G."/>
            <person name="Ni X.B."/>
            <person name="Tian J.H."/>
            <person name="Sheng Y."/>
            <person name="Liu T."/>
            <person name="Pan Y.S."/>
            <person name="Xia L.Y."/>
            <person name="Li J."/>
            <person name="Zhao F."/>
            <person name="Cao W.C."/>
        </authorList>
    </citation>
    <scope>NUCLEOTIDE SEQUENCE</scope>
    <source>
        <strain evidence="2">Rsan-2018</strain>
    </source>
</reference>
<accession>A0A9D4T998</accession>
<comment type="caution">
    <text evidence="2">The sequence shown here is derived from an EMBL/GenBank/DDBJ whole genome shotgun (WGS) entry which is preliminary data.</text>
</comment>
<proteinExistence type="predicted"/>
<gene>
    <name evidence="2" type="ORF">HPB52_010075</name>
</gene>
<evidence type="ECO:0000313" key="2">
    <source>
        <dbReference type="EMBL" id="KAH7983198.1"/>
    </source>
</evidence>
<feature type="region of interest" description="Disordered" evidence="1">
    <location>
        <begin position="154"/>
        <end position="177"/>
    </location>
</feature>
<evidence type="ECO:0000256" key="1">
    <source>
        <dbReference type="SAM" id="MobiDB-lite"/>
    </source>
</evidence>
<sequence>MNVIHSGYGPSTEDKESRALVYEGEEEDDSAVCSLFFLQGGFLAQTGLCSYASGKTAATGSSGAEYYQHAPDKYPACPITSRSDVHAGFDPDVAGPSLRSEMQRSHQLRSRFPRPREAFMLFVQEKRRSVAGENLDGNDQGVSRTSGQAVSFLQSHHGGTSKAGEAATANGGKYPGRDNAWVSPVELAEAQSRAIPRKLNNDASGVREKQQKALFTATHGRGISEFQQQRPPAASPPPKKNQPCATSATRVDNVYIMMLEGKRLSSPALVLAVFFSALNPSAPRGTN</sequence>
<feature type="region of interest" description="Disordered" evidence="1">
    <location>
        <begin position="222"/>
        <end position="246"/>
    </location>
</feature>
<dbReference type="EMBL" id="JABSTV010001245">
    <property type="protein sequence ID" value="KAH7983198.1"/>
    <property type="molecule type" value="Genomic_DNA"/>
</dbReference>
<name>A0A9D4T998_RHISA</name>
<protein>
    <submittedName>
        <fullName evidence="2">Uncharacterized protein</fullName>
    </submittedName>
</protein>
<organism evidence="2 3">
    <name type="scientific">Rhipicephalus sanguineus</name>
    <name type="common">Brown dog tick</name>
    <name type="synonym">Ixodes sanguineus</name>
    <dbReference type="NCBI Taxonomy" id="34632"/>
    <lineage>
        <taxon>Eukaryota</taxon>
        <taxon>Metazoa</taxon>
        <taxon>Ecdysozoa</taxon>
        <taxon>Arthropoda</taxon>
        <taxon>Chelicerata</taxon>
        <taxon>Arachnida</taxon>
        <taxon>Acari</taxon>
        <taxon>Parasitiformes</taxon>
        <taxon>Ixodida</taxon>
        <taxon>Ixodoidea</taxon>
        <taxon>Ixodidae</taxon>
        <taxon>Rhipicephalinae</taxon>
        <taxon>Rhipicephalus</taxon>
        <taxon>Rhipicephalus</taxon>
    </lineage>
</organism>
<reference evidence="2" key="2">
    <citation type="submission" date="2021-09" db="EMBL/GenBank/DDBJ databases">
        <authorList>
            <person name="Jia N."/>
            <person name="Wang J."/>
            <person name="Shi W."/>
            <person name="Du L."/>
            <person name="Sun Y."/>
            <person name="Zhan W."/>
            <person name="Jiang J."/>
            <person name="Wang Q."/>
            <person name="Zhang B."/>
            <person name="Ji P."/>
            <person name="Sakyi L.B."/>
            <person name="Cui X."/>
            <person name="Yuan T."/>
            <person name="Jiang B."/>
            <person name="Yang W."/>
            <person name="Lam T.T.-Y."/>
            <person name="Chang Q."/>
            <person name="Ding S."/>
            <person name="Wang X."/>
            <person name="Zhu J."/>
            <person name="Ruan X."/>
            <person name="Zhao L."/>
            <person name="Wei J."/>
            <person name="Que T."/>
            <person name="Du C."/>
            <person name="Cheng J."/>
            <person name="Dai P."/>
            <person name="Han X."/>
            <person name="Huang E."/>
            <person name="Gao Y."/>
            <person name="Liu J."/>
            <person name="Shao H."/>
            <person name="Ye R."/>
            <person name="Li L."/>
            <person name="Wei W."/>
            <person name="Wang X."/>
            <person name="Wang C."/>
            <person name="Huo Q."/>
            <person name="Li W."/>
            <person name="Guo W."/>
            <person name="Chen H."/>
            <person name="Chen S."/>
            <person name="Zhou L."/>
            <person name="Zhou L."/>
            <person name="Ni X."/>
            <person name="Tian J."/>
            <person name="Zhou Y."/>
            <person name="Sheng Y."/>
            <person name="Liu T."/>
            <person name="Pan Y."/>
            <person name="Xia L."/>
            <person name="Li J."/>
            <person name="Zhao F."/>
            <person name="Cao W."/>
        </authorList>
    </citation>
    <scope>NUCLEOTIDE SEQUENCE</scope>
    <source>
        <strain evidence="2">Rsan-2018</strain>
        <tissue evidence="2">Larvae</tissue>
    </source>
</reference>
<dbReference type="Proteomes" id="UP000821837">
    <property type="component" value="Chromosome 1"/>
</dbReference>
<evidence type="ECO:0000313" key="3">
    <source>
        <dbReference type="Proteomes" id="UP000821837"/>
    </source>
</evidence>
<keyword evidence="3" id="KW-1185">Reference proteome</keyword>